<feature type="compositionally biased region" description="Low complexity" evidence="1">
    <location>
        <begin position="202"/>
        <end position="218"/>
    </location>
</feature>
<sequence length="338" mass="35567">MGVGCIVSLPLLAQDATVTLGKQFAAASPLEWDVQEASHPKLGKIRFAYLKNLVETPVGNAKVYSRAYVSCDPTRRKIAIELTNTTSPDDPGGLRPKTLPRLVCSRLATPNDTTPIKEELLAPRWEVSKIGDVLAHSLTAFPLRECVSIEVLEDVELPKGWAQPSAAVTFEITPYNKQLDEIFASCGEVSAYAQPATAVAKAPAPGKAAPPAKAAAPAKAPPPAPPKQVAQAPVPASTPPATTPAPATTPPPPPPPSPAPAPATKAAPSDGWQQARAVATGRTNVRAGPTLQSGLVVQLDPGMPVLAQKAEADWWRVRTTLGGKPIEGYVRQDRLVFK</sequence>
<organism evidence="2 3">
    <name type="scientific">Usitatibacter rugosus</name>
    <dbReference type="NCBI Taxonomy" id="2732067"/>
    <lineage>
        <taxon>Bacteria</taxon>
        <taxon>Pseudomonadati</taxon>
        <taxon>Pseudomonadota</taxon>
        <taxon>Betaproteobacteria</taxon>
        <taxon>Nitrosomonadales</taxon>
        <taxon>Usitatibacteraceae</taxon>
        <taxon>Usitatibacter</taxon>
    </lineage>
</organism>
<reference evidence="2 3" key="1">
    <citation type="submission" date="2020-04" db="EMBL/GenBank/DDBJ databases">
        <title>Usitatibacter rugosus gen. nov., sp. nov. and Usitatibacter palustris sp. nov., novel members of Usitatibacteraceae fam. nov. within the order Nitrosomonadales isolated from soil.</title>
        <authorList>
            <person name="Huber K.J."/>
            <person name="Neumann-Schaal M."/>
            <person name="Geppert A."/>
            <person name="Luckner M."/>
            <person name="Wanner G."/>
            <person name="Overmann J."/>
        </authorList>
    </citation>
    <scope>NUCLEOTIDE SEQUENCE [LARGE SCALE GENOMIC DNA]</scope>
    <source>
        <strain evidence="2 3">0125_3</strain>
    </source>
</reference>
<name>A0A6M4GYF6_9PROT</name>
<dbReference type="KEGG" id="uru:DSM104443_03135"/>
<feature type="compositionally biased region" description="Pro residues" evidence="1">
    <location>
        <begin position="236"/>
        <end position="261"/>
    </location>
</feature>
<evidence type="ECO:0000313" key="3">
    <source>
        <dbReference type="Proteomes" id="UP000501534"/>
    </source>
</evidence>
<evidence type="ECO:0000313" key="2">
    <source>
        <dbReference type="EMBL" id="QJR12052.1"/>
    </source>
</evidence>
<proteinExistence type="predicted"/>
<evidence type="ECO:0008006" key="4">
    <source>
        <dbReference type="Google" id="ProtNLM"/>
    </source>
</evidence>
<protein>
    <recommendedName>
        <fullName evidence="4">SH3 domain-containing protein</fullName>
    </recommendedName>
</protein>
<dbReference type="AlphaFoldDB" id="A0A6M4GYF6"/>
<dbReference type="Gene3D" id="2.30.30.40">
    <property type="entry name" value="SH3 Domains"/>
    <property type="match status" value="1"/>
</dbReference>
<gene>
    <name evidence="2" type="ORF">DSM104443_03135</name>
</gene>
<accession>A0A6M4GYF6</accession>
<keyword evidence="3" id="KW-1185">Reference proteome</keyword>
<dbReference type="Proteomes" id="UP000501534">
    <property type="component" value="Chromosome"/>
</dbReference>
<feature type="region of interest" description="Disordered" evidence="1">
    <location>
        <begin position="202"/>
        <end position="274"/>
    </location>
</feature>
<evidence type="ECO:0000256" key="1">
    <source>
        <dbReference type="SAM" id="MobiDB-lite"/>
    </source>
</evidence>
<dbReference type="EMBL" id="CP053069">
    <property type="protein sequence ID" value="QJR12052.1"/>
    <property type="molecule type" value="Genomic_DNA"/>
</dbReference>